<dbReference type="Gene3D" id="1.20.960.40">
    <property type="match status" value="1"/>
</dbReference>
<protein>
    <submittedName>
        <fullName evidence="1">Uncharacterized protein</fullName>
    </submittedName>
</protein>
<proteinExistence type="predicted"/>
<dbReference type="AlphaFoldDB" id="A2FRM8"/>
<evidence type="ECO:0000313" key="2">
    <source>
        <dbReference type="Proteomes" id="UP000001542"/>
    </source>
</evidence>
<dbReference type="VEuPathDB" id="TrichDB:TVAGG3_1075580"/>
<dbReference type="Proteomes" id="UP000001542">
    <property type="component" value="Unassembled WGS sequence"/>
</dbReference>
<dbReference type="RefSeq" id="XP_001305377.1">
    <property type="nucleotide sequence ID" value="XM_001305376.1"/>
</dbReference>
<dbReference type="KEGG" id="tva:4750158"/>
<evidence type="ECO:0000313" key="1">
    <source>
        <dbReference type="EMBL" id="EAX92447.1"/>
    </source>
</evidence>
<name>A2FRM8_TRIV3</name>
<sequence length="128" mass="14830">MLSSIFTETQQFSQKCGIQQEVKDTSISLADQIVKNLLDPEHNPPVKDFEGIKFANQALDEDEYIFVHDFFKASHLDFPLQVLNFESQHPGYKYNRRSVCERLGLNPNDATPLLVQLIKIRQQYQNLC</sequence>
<reference evidence="1" key="1">
    <citation type="submission" date="2006-10" db="EMBL/GenBank/DDBJ databases">
        <authorList>
            <person name="Amadeo P."/>
            <person name="Zhao Q."/>
            <person name="Wortman J."/>
            <person name="Fraser-Liggett C."/>
            <person name="Carlton J."/>
        </authorList>
    </citation>
    <scope>NUCLEOTIDE SEQUENCE</scope>
    <source>
        <strain evidence="1">G3</strain>
    </source>
</reference>
<dbReference type="SMR" id="A2FRM8"/>
<reference evidence="1" key="2">
    <citation type="journal article" date="2007" name="Science">
        <title>Draft genome sequence of the sexually transmitted pathogen Trichomonas vaginalis.</title>
        <authorList>
            <person name="Carlton J.M."/>
            <person name="Hirt R.P."/>
            <person name="Silva J.C."/>
            <person name="Delcher A.L."/>
            <person name="Schatz M."/>
            <person name="Zhao Q."/>
            <person name="Wortman J.R."/>
            <person name="Bidwell S.L."/>
            <person name="Alsmark U.C.M."/>
            <person name="Besteiro S."/>
            <person name="Sicheritz-Ponten T."/>
            <person name="Noel C.J."/>
            <person name="Dacks J.B."/>
            <person name="Foster P.G."/>
            <person name="Simillion C."/>
            <person name="Van de Peer Y."/>
            <person name="Miranda-Saavedra D."/>
            <person name="Barton G.J."/>
            <person name="Westrop G.D."/>
            <person name="Mueller S."/>
            <person name="Dessi D."/>
            <person name="Fiori P.L."/>
            <person name="Ren Q."/>
            <person name="Paulsen I."/>
            <person name="Zhang H."/>
            <person name="Bastida-Corcuera F.D."/>
            <person name="Simoes-Barbosa A."/>
            <person name="Brown M.T."/>
            <person name="Hayes R.D."/>
            <person name="Mukherjee M."/>
            <person name="Okumura C.Y."/>
            <person name="Schneider R."/>
            <person name="Smith A.J."/>
            <person name="Vanacova S."/>
            <person name="Villalvazo M."/>
            <person name="Haas B.J."/>
            <person name="Pertea M."/>
            <person name="Feldblyum T.V."/>
            <person name="Utterback T.R."/>
            <person name="Shu C.L."/>
            <person name="Osoegawa K."/>
            <person name="de Jong P.J."/>
            <person name="Hrdy I."/>
            <person name="Horvathova L."/>
            <person name="Zubacova Z."/>
            <person name="Dolezal P."/>
            <person name="Malik S.B."/>
            <person name="Logsdon J.M. Jr."/>
            <person name="Henze K."/>
            <person name="Gupta A."/>
            <person name="Wang C.C."/>
            <person name="Dunne R.L."/>
            <person name="Upcroft J.A."/>
            <person name="Upcroft P."/>
            <person name="White O."/>
            <person name="Salzberg S.L."/>
            <person name="Tang P."/>
            <person name="Chiu C.-H."/>
            <person name="Lee Y.-S."/>
            <person name="Embley T.M."/>
            <person name="Coombs G.H."/>
            <person name="Mottram J.C."/>
            <person name="Tachezy J."/>
            <person name="Fraser-Liggett C.M."/>
            <person name="Johnson P.J."/>
        </authorList>
    </citation>
    <scope>NUCLEOTIDE SEQUENCE [LARGE SCALE GENOMIC DNA]</scope>
    <source>
        <strain evidence="1">G3</strain>
    </source>
</reference>
<dbReference type="EMBL" id="DS113967">
    <property type="protein sequence ID" value="EAX92447.1"/>
    <property type="molecule type" value="Genomic_DNA"/>
</dbReference>
<gene>
    <name evidence="1" type="ORF">TVAG_327560</name>
</gene>
<organism evidence="1 2">
    <name type="scientific">Trichomonas vaginalis (strain ATCC PRA-98 / G3)</name>
    <dbReference type="NCBI Taxonomy" id="412133"/>
    <lineage>
        <taxon>Eukaryota</taxon>
        <taxon>Metamonada</taxon>
        <taxon>Parabasalia</taxon>
        <taxon>Trichomonadida</taxon>
        <taxon>Trichomonadidae</taxon>
        <taxon>Trichomonas</taxon>
    </lineage>
</organism>
<dbReference type="VEuPathDB" id="TrichDB:TVAG_327560"/>
<keyword evidence="2" id="KW-1185">Reference proteome</keyword>
<dbReference type="InParanoid" id="A2FRM8"/>
<accession>A2FRM8</accession>